<dbReference type="STRING" id="3476.A0A2P5B3B0"/>
<evidence type="ECO:0000256" key="2">
    <source>
        <dbReference type="ARBA" id="ARBA00009592"/>
    </source>
</evidence>
<evidence type="ECO:0000313" key="13">
    <source>
        <dbReference type="EMBL" id="PON43272.1"/>
    </source>
</evidence>
<dbReference type="Gene3D" id="3.80.10.10">
    <property type="entry name" value="Ribonuclease Inhibitor"/>
    <property type="match status" value="3"/>
</dbReference>
<sequence>THLSLGDSNLVGSYPALLSNLTQLVYLDLSYNNFTGTLELDKLLKSKELSSLDLSNNNLSVSFENSKNHSFPNLQDLGLSSCNVSEFPHFLRSSNQLFSLDLSYNQIRGRVPKWLWEVGKNSLYNLNLSHNLLTYIEPLPWNNLEYLDLRSNLFSGPLPIASPILQFLSVSKNQLVGEIPTSFCSMSSLEVLDLSHNNLSGIIPQCMGNFSKRLSVLDLHGNKLHGTVRTTFAKGNSLRNLDLNSNHLDGPLPRSLVYCRNLEVLDLGNNLLNDTFPDWLETLPKLRVLVLKSNRLYESIGNSKTRNPFRELRIMDLSNNEFSGILPTKYFENFKAMMNAEKVNMTYMGEYYYQDSVMVTMKGLDIELVKIQTIFTSLDFSRNNFTGEIPELIGMLKSLKGLNFSHNMLRGPIPSSLGNLTNLEWLDLSSNELVGKIPPQLTDLSWLQILNLSQNQLVGPIPLGKQFNTFSNDSFSGNFDLCGLPLSKTCNEVQNSSPPTLEQENNSEDASGFTWKVVLMGYGCGLVFGILMGYIKFFSNRRLIY</sequence>
<evidence type="ECO:0000256" key="9">
    <source>
        <dbReference type="ARBA" id="ARBA00023136"/>
    </source>
</evidence>
<keyword evidence="7" id="KW-0677">Repeat</keyword>
<dbReference type="SMART" id="SM00369">
    <property type="entry name" value="LRR_TYP"/>
    <property type="match status" value="6"/>
</dbReference>
<evidence type="ECO:0000256" key="5">
    <source>
        <dbReference type="ARBA" id="ARBA00022692"/>
    </source>
</evidence>
<reference evidence="14" key="1">
    <citation type="submission" date="2016-06" db="EMBL/GenBank/DDBJ databases">
        <title>Parallel loss of symbiosis genes in relatives of nitrogen-fixing non-legume Parasponia.</title>
        <authorList>
            <person name="Van Velzen R."/>
            <person name="Holmer R."/>
            <person name="Bu F."/>
            <person name="Rutten L."/>
            <person name="Van Zeijl A."/>
            <person name="Liu W."/>
            <person name="Santuari L."/>
            <person name="Cao Q."/>
            <person name="Sharma T."/>
            <person name="Shen D."/>
            <person name="Roswanjaya Y."/>
            <person name="Wardhani T."/>
            <person name="Kalhor M.S."/>
            <person name="Jansen J."/>
            <person name="Van den Hoogen J."/>
            <person name="Gungor B."/>
            <person name="Hartog M."/>
            <person name="Hontelez J."/>
            <person name="Verver J."/>
            <person name="Yang W.-C."/>
            <person name="Schijlen E."/>
            <person name="Repin R."/>
            <person name="Schilthuizen M."/>
            <person name="Schranz E."/>
            <person name="Heidstra R."/>
            <person name="Miyata K."/>
            <person name="Fedorova E."/>
            <person name="Kohlen W."/>
            <person name="Bisseling T."/>
            <person name="Smit S."/>
            <person name="Geurts R."/>
        </authorList>
    </citation>
    <scope>NUCLEOTIDE SEQUENCE [LARGE SCALE GENOMIC DNA]</scope>
    <source>
        <strain evidence="14">cv. WU1-14</strain>
    </source>
</reference>
<keyword evidence="8 12" id="KW-1133">Transmembrane helix</keyword>
<organism evidence="13 14">
    <name type="scientific">Parasponia andersonii</name>
    <name type="common">Sponia andersonii</name>
    <dbReference type="NCBI Taxonomy" id="3476"/>
    <lineage>
        <taxon>Eukaryota</taxon>
        <taxon>Viridiplantae</taxon>
        <taxon>Streptophyta</taxon>
        <taxon>Embryophyta</taxon>
        <taxon>Tracheophyta</taxon>
        <taxon>Spermatophyta</taxon>
        <taxon>Magnoliopsida</taxon>
        <taxon>eudicotyledons</taxon>
        <taxon>Gunneridae</taxon>
        <taxon>Pentapetalae</taxon>
        <taxon>rosids</taxon>
        <taxon>fabids</taxon>
        <taxon>Rosales</taxon>
        <taxon>Cannabaceae</taxon>
        <taxon>Parasponia</taxon>
    </lineage>
</organism>
<evidence type="ECO:0000256" key="4">
    <source>
        <dbReference type="ARBA" id="ARBA00022614"/>
    </source>
</evidence>
<comment type="similarity">
    <text evidence="2">Belongs to the RLP family.</text>
</comment>
<dbReference type="Proteomes" id="UP000237105">
    <property type="component" value="Unassembled WGS sequence"/>
</dbReference>
<comment type="subcellular location">
    <subcellularLocation>
        <location evidence="1">Cell membrane</location>
        <topology evidence="1">Single-pass type I membrane protein</topology>
    </subcellularLocation>
</comment>
<feature type="non-terminal residue" evidence="13">
    <location>
        <position position="1"/>
    </location>
</feature>
<evidence type="ECO:0000313" key="14">
    <source>
        <dbReference type="Proteomes" id="UP000237105"/>
    </source>
</evidence>
<evidence type="ECO:0000256" key="3">
    <source>
        <dbReference type="ARBA" id="ARBA00022475"/>
    </source>
</evidence>
<evidence type="ECO:0000256" key="7">
    <source>
        <dbReference type="ARBA" id="ARBA00022737"/>
    </source>
</evidence>
<dbReference type="GO" id="GO:0005886">
    <property type="term" value="C:plasma membrane"/>
    <property type="evidence" value="ECO:0007669"/>
    <property type="project" value="UniProtKB-SubCell"/>
</dbReference>
<keyword evidence="11" id="KW-0325">Glycoprotein</keyword>
<evidence type="ECO:0000256" key="6">
    <source>
        <dbReference type="ARBA" id="ARBA00022729"/>
    </source>
</evidence>
<dbReference type="Pfam" id="PF00560">
    <property type="entry name" value="LRR_1"/>
    <property type="match status" value="4"/>
</dbReference>
<evidence type="ECO:0000256" key="1">
    <source>
        <dbReference type="ARBA" id="ARBA00004251"/>
    </source>
</evidence>
<evidence type="ECO:0000256" key="12">
    <source>
        <dbReference type="SAM" id="Phobius"/>
    </source>
</evidence>
<gene>
    <name evidence="13" type="ORF">PanWU01x14_274700</name>
</gene>
<keyword evidence="10" id="KW-0675">Receptor</keyword>
<dbReference type="FunFam" id="3.80.10.10:FF:000095">
    <property type="entry name" value="LRR receptor-like serine/threonine-protein kinase GSO1"/>
    <property type="match status" value="1"/>
</dbReference>
<feature type="transmembrane region" description="Helical" evidence="12">
    <location>
        <begin position="513"/>
        <end position="535"/>
    </location>
</feature>
<comment type="caution">
    <text evidence="13">The sequence shown here is derived from an EMBL/GenBank/DDBJ whole genome shotgun (WGS) entry which is preliminary data.</text>
</comment>
<proteinExistence type="inferred from homology"/>
<dbReference type="EMBL" id="JXTB01000374">
    <property type="protein sequence ID" value="PON43272.1"/>
    <property type="molecule type" value="Genomic_DNA"/>
</dbReference>
<dbReference type="PANTHER" id="PTHR27004:SF428">
    <property type="entry name" value="OS01G0160600 PROTEIN"/>
    <property type="match status" value="1"/>
</dbReference>
<evidence type="ECO:0000256" key="10">
    <source>
        <dbReference type="ARBA" id="ARBA00023170"/>
    </source>
</evidence>
<keyword evidence="6" id="KW-0732">Signal</keyword>
<dbReference type="InterPro" id="IPR001611">
    <property type="entry name" value="Leu-rich_rpt"/>
</dbReference>
<dbReference type="PROSITE" id="PS51450">
    <property type="entry name" value="LRR"/>
    <property type="match status" value="1"/>
</dbReference>
<dbReference type="PRINTS" id="PR00019">
    <property type="entry name" value="LEURICHRPT"/>
</dbReference>
<dbReference type="OrthoDB" id="1193916at2759"/>
<accession>A0A2P5B3B0</accession>
<dbReference type="SUPFAM" id="SSF52058">
    <property type="entry name" value="L domain-like"/>
    <property type="match status" value="2"/>
</dbReference>
<dbReference type="PANTHER" id="PTHR27004">
    <property type="entry name" value="RECEPTOR-LIKE PROTEIN 12 ISOFORM X1"/>
    <property type="match status" value="1"/>
</dbReference>
<evidence type="ECO:0000256" key="11">
    <source>
        <dbReference type="ARBA" id="ARBA00023180"/>
    </source>
</evidence>
<keyword evidence="9 12" id="KW-0472">Membrane</keyword>
<dbReference type="FunFam" id="3.80.10.10:FF:000111">
    <property type="entry name" value="LRR receptor-like serine/threonine-protein kinase ERECTA"/>
    <property type="match status" value="1"/>
</dbReference>
<dbReference type="InterPro" id="IPR032675">
    <property type="entry name" value="LRR_dom_sf"/>
</dbReference>
<protein>
    <submittedName>
        <fullName evidence="13">LRR domain containing protein</fullName>
    </submittedName>
</protein>
<keyword evidence="4" id="KW-0433">Leucine-rich repeat</keyword>
<keyword evidence="3" id="KW-1003">Cell membrane</keyword>
<dbReference type="InterPro" id="IPR003591">
    <property type="entry name" value="Leu-rich_rpt_typical-subtyp"/>
</dbReference>
<evidence type="ECO:0000256" key="8">
    <source>
        <dbReference type="ARBA" id="ARBA00022989"/>
    </source>
</evidence>
<dbReference type="AlphaFoldDB" id="A0A2P5B3B0"/>
<name>A0A2P5B3B0_PARAD</name>
<keyword evidence="5 12" id="KW-0812">Transmembrane</keyword>
<keyword evidence="14" id="KW-1185">Reference proteome</keyword>
<dbReference type="Pfam" id="PF13855">
    <property type="entry name" value="LRR_8"/>
    <property type="match status" value="3"/>
</dbReference>